<feature type="signal peptide" evidence="4">
    <location>
        <begin position="1"/>
        <end position="22"/>
    </location>
</feature>
<keyword evidence="4" id="KW-0732">Signal</keyword>
<evidence type="ECO:0000256" key="3">
    <source>
        <dbReference type="ARBA" id="ARBA00022691"/>
    </source>
</evidence>
<dbReference type="InterPro" id="IPR016461">
    <property type="entry name" value="COMT-like"/>
</dbReference>
<keyword evidence="1 6" id="KW-0489">Methyltransferase</keyword>
<dbReference type="PANTHER" id="PTHR11746">
    <property type="entry name" value="O-METHYLTRANSFERASE"/>
    <property type="match status" value="1"/>
</dbReference>
<dbReference type="Pfam" id="PF00891">
    <property type="entry name" value="Methyltransf_2"/>
    <property type="match status" value="1"/>
</dbReference>
<keyword evidence="7" id="KW-1185">Reference proteome</keyword>
<dbReference type="InterPro" id="IPR001077">
    <property type="entry name" value="COMT_C"/>
</dbReference>
<dbReference type="PROSITE" id="PS51683">
    <property type="entry name" value="SAM_OMT_II"/>
    <property type="match status" value="1"/>
</dbReference>
<evidence type="ECO:0000256" key="2">
    <source>
        <dbReference type="ARBA" id="ARBA00022679"/>
    </source>
</evidence>
<dbReference type="SUPFAM" id="SSF53335">
    <property type="entry name" value="S-adenosyl-L-methionine-dependent methyltransferases"/>
    <property type="match status" value="1"/>
</dbReference>
<dbReference type="InterPro" id="IPR029063">
    <property type="entry name" value="SAM-dependent_MTases_sf"/>
</dbReference>
<dbReference type="Proteomes" id="UP000585474">
    <property type="component" value="Unassembled WGS sequence"/>
</dbReference>
<dbReference type="GO" id="GO:0008171">
    <property type="term" value="F:O-methyltransferase activity"/>
    <property type="evidence" value="ECO:0007669"/>
    <property type="project" value="InterPro"/>
</dbReference>
<dbReference type="Gene3D" id="3.40.50.150">
    <property type="entry name" value="Vaccinia Virus protein VP39"/>
    <property type="match status" value="1"/>
</dbReference>
<accession>A0A7J0ETT5</accession>
<name>A0A7J0ETT5_9ERIC</name>
<evidence type="ECO:0000313" key="7">
    <source>
        <dbReference type="Proteomes" id="UP000585474"/>
    </source>
</evidence>
<dbReference type="AlphaFoldDB" id="A0A7J0ETT5"/>
<feature type="domain" description="O-methyltransferase C-terminal" evidence="5">
    <location>
        <begin position="17"/>
        <end position="146"/>
    </location>
</feature>
<evidence type="ECO:0000256" key="4">
    <source>
        <dbReference type="SAM" id="SignalP"/>
    </source>
</evidence>
<comment type="caution">
    <text evidence="6">The sequence shown here is derived from an EMBL/GenBank/DDBJ whole genome shotgun (WGS) entry which is preliminary data.</text>
</comment>
<dbReference type="GO" id="GO:0032259">
    <property type="term" value="P:methylation"/>
    <property type="evidence" value="ECO:0007669"/>
    <property type="project" value="UniProtKB-KW"/>
</dbReference>
<keyword evidence="3" id="KW-0949">S-adenosyl-L-methionine</keyword>
<proteinExistence type="predicted"/>
<reference evidence="6 7" key="1">
    <citation type="submission" date="2019-07" db="EMBL/GenBank/DDBJ databases">
        <title>De Novo Assembly of kiwifruit Actinidia rufa.</title>
        <authorList>
            <person name="Sugita-Konishi S."/>
            <person name="Sato K."/>
            <person name="Mori E."/>
            <person name="Abe Y."/>
            <person name="Kisaki G."/>
            <person name="Hamano K."/>
            <person name="Suezawa K."/>
            <person name="Otani M."/>
            <person name="Fukuda T."/>
            <person name="Manabe T."/>
            <person name="Gomi K."/>
            <person name="Tabuchi M."/>
            <person name="Akimitsu K."/>
            <person name="Kataoka I."/>
        </authorList>
    </citation>
    <scope>NUCLEOTIDE SEQUENCE [LARGE SCALE GENOMIC DNA]</scope>
    <source>
        <strain evidence="7">cv. Fuchu</strain>
    </source>
</reference>
<protein>
    <submittedName>
        <fullName evidence="6">O-methyltransferase family protein</fullName>
    </submittedName>
</protein>
<gene>
    <name evidence="6" type="ORF">Acr_07g0000300</name>
</gene>
<organism evidence="6 7">
    <name type="scientific">Actinidia rufa</name>
    <dbReference type="NCBI Taxonomy" id="165716"/>
    <lineage>
        <taxon>Eukaryota</taxon>
        <taxon>Viridiplantae</taxon>
        <taxon>Streptophyta</taxon>
        <taxon>Embryophyta</taxon>
        <taxon>Tracheophyta</taxon>
        <taxon>Spermatophyta</taxon>
        <taxon>Magnoliopsida</taxon>
        <taxon>eudicotyledons</taxon>
        <taxon>Gunneridae</taxon>
        <taxon>Pentapetalae</taxon>
        <taxon>asterids</taxon>
        <taxon>Ericales</taxon>
        <taxon>Actinidiaceae</taxon>
        <taxon>Actinidia</taxon>
    </lineage>
</organism>
<evidence type="ECO:0000256" key="1">
    <source>
        <dbReference type="ARBA" id="ARBA00022603"/>
    </source>
</evidence>
<evidence type="ECO:0000313" key="6">
    <source>
        <dbReference type="EMBL" id="GFY89833.1"/>
    </source>
</evidence>
<keyword evidence="2 6" id="KW-0808">Transferase</keyword>
<dbReference type="OrthoDB" id="1606438at2759"/>
<dbReference type="EMBL" id="BJWL01000007">
    <property type="protein sequence ID" value="GFY89833.1"/>
    <property type="molecule type" value="Genomic_DNA"/>
</dbReference>
<sequence>MASFLLLQSSPALLATWHGLSARVLTNGPSAFEATHGKDLWSYVATNPALSKLFNESMACDARRVVPEIINGCPGLLDGLDSLVDVGGGNGTTMRLLVKACDWIRGINFDLPHVVSDAPACVRVEHVGGDMFDSVPNADAAFLMVIISLCIYLFRGRLATGYGGG</sequence>
<evidence type="ECO:0000259" key="5">
    <source>
        <dbReference type="Pfam" id="PF00891"/>
    </source>
</evidence>
<feature type="chain" id="PRO_5029526385" evidence="4">
    <location>
        <begin position="23"/>
        <end position="165"/>
    </location>
</feature>